<dbReference type="InterPro" id="IPR054722">
    <property type="entry name" value="PolX-like_BBD"/>
</dbReference>
<accession>A0A101MIY0</accession>
<dbReference type="AlphaFoldDB" id="A0A101MIY0"/>
<feature type="compositionally biased region" description="Acidic residues" evidence="1">
    <location>
        <begin position="34"/>
        <end position="44"/>
    </location>
</feature>
<evidence type="ECO:0000256" key="1">
    <source>
        <dbReference type="SAM" id="MobiDB-lite"/>
    </source>
</evidence>
<proteinExistence type="predicted"/>
<feature type="compositionally biased region" description="Low complexity" evidence="1">
    <location>
        <begin position="8"/>
        <end position="19"/>
    </location>
</feature>
<dbReference type="Proteomes" id="UP000055045">
    <property type="component" value="Unassembled WGS sequence"/>
</dbReference>
<reference evidence="3 4" key="1">
    <citation type="submission" date="2015-10" db="EMBL/GenBank/DDBJ databases">
        <title>Genome sequencing of Penicillium freii.</title>
        <authorList>
            <person name="Nguyen H.D."/>
            <person name="Visagie C.M."/>
            <person name="Seifert K.A."/>
        </authorList>
    </citation>
    <scope>NUCLEOTIDE SEQUENCE [LARGE SCALE GENOMIC DNA]</scope>
    <source>
        <strain evidence="3 4">DAOM 242723</strain>
    </source>
</reference>
<gene>
    <name evidence="3" type="ORF">ACN42_g5813</name>
</gene>
<feature type="region of interest" description="Disordered" evidence="1">
    <location>
        <begin position="1"/>
        <end position="45"/>
    </location>
</feature>
<sequence length="444" mass="49089">MSNTTDGSPSRRQQSYPQSNVPSDYLPDPNTFELSDDDVVDDDVMAGSSGRCIEEKRQDNGPCLEAGGARALVEPQAVNQDSPMDINHDTLRRSTRAKKVFERDENVIYCKYHNALGNHYARNCSLKVDGSASANAIHHQQQPRQYQQDFQQRQTFQQVNLPQPGQIIGQVDNQGRIKPLQHQQQQPRTGNAVFAPASFAPTPQQGPPSGDPIAKYNTLFTNALFQEHGAHTVSKEAFFANDDDNPSRWIVDSGTSTHMTPHGSVFINFRPCVLPVSIATGDVFYTQGYGDVILRMAGQDSSDDYIGSLTLHKVWLAPDLKASLISVSALDKEDIGTWVKNEVMTFKFQNAHSEPIVGYATCEGEHYWINCSGVNTIDTVLSHNYAGENRVRKMGSCSDGIKLQKGAGVTFPCAPCIKGKGHTLLFDKERSIRLKPGEYIQLDV</sequence>
<protein>
    <recommendedName>
        <fullName evidence="2">Retrovirus-related Pol polyprotein from transposon TNT 1-94-like beta-barrel domain-containing protein</fullName>
    </recommendedName>
</protein>
<feature type="domain" description="Retrovirus-related Pol polyprotein from transposon TNT 1-94-like beta-barrel" evidence="2">
    <location>
        <begin position="249"/>
        <end position="333"/>
    </location>
</feature>
<organism evidence="3 4">
    <name type="scientific">Penicillium freii</name>
    <dbReference type="NCBI Taxonomy" id="48697"/>
    <lineage>
        <taxon>Eukaryota</taxon>
        <taxon>Fungi</taxon>
        <taxon>Dikarya</taxon>
        <taxon>Ascomycota</taxon>
        <taxon>Pezizomycotina</taxon>
        <taxon>Eurotiomycetes</taxon>
        <taxon>Eurotiomycetidae</taxon>
        <taxon>Eurotiales</taxon>
        <taxon>Aspergillaceae</taxon>
        <taxon>Penicillium</taxon>
    </lineage>
</organism>
<evidence type="ECO:0000313" key="4">
    <source>
        <dbReference type="Proteomes" id="UP000055045"/>
    </source>
</evidence>
<comment type="caution">
    <text evidence="3">The sequence shown here is derived from an EMBL/GenBank/DDBJ whole genome shotgun (WGS) entry which is preliminary data.</text>
</comment>
<keyword evidence="4" id="KW-1185">Reference proteome</keyword>
<evidence type="ECO:0000259" key="2">
    <source>
        <dbReference type="Pfam" id="PF22936"/>
    </source>
</evidence>
<dbReference type="Pfam" id="PF22936">
    <property type="entry name" value="Pol_BBD"/>
    <property type="match status" value="1"/>
</dbReference>
<dbReference type="EMBL" id="LLXE01000140">
    <property type="protein sequence ID" value="KUM61285.1"/>
    <property type="molecule type" value="Genomic_DNA"/>
</dbReference>
<name>A0A101MIY0_PENFR</name>
<evidence type="ECO:0000313" key="3">
    <source>
        <dbReference type="EMBL" id="KUM61285.1"/>
    </source>
</evidence>